<proteinExistence type="predicted"/>
<feature type="domain" description="Peptidase S74" evidence="1">
    <location>
        <begin position="1"/>
        <end position="79"/>
    </location>
</feature>
<evidence type="ECO:0000313" key="3">
    <source>
        <dbReference type="Proteomes" id="UP000569732"/>
    </source>
</evidence>
<keyword evidence="3" id="KW-1185">Reference proteome</keyword>
<dbReference type="EMBL" id="JACCKB010000020">
    <property type="protein sequence ID" value="NYZ67042.1"/>
    <property type="molecule type" value="Genomic_DNA"/>
</dbReference>
<protein>
    <recommendedName>
        <fullName evidence="1">Peptidase S74 domain-containing protein</fullName>
    </recommendedName>
</protein>
<dbReference type="PROSITE" id="PS51688">
    <property type="entry name" value="ICA"/>
    <property type="match status" value="1"/>
</dbReference>
<reference evidence="2 3" key="1">
    <citation type="submission" date="2020-07" db="EMBL/GenBank/DDBJ databases">
        <title>Endozoicomonas sp. nov., isolated from sediment.</title>
        <authorList>
            <person name="Gu T."/>
        </authorList>
    </citation>
    <scope>NUCLEOTIDE SEQUENCE [LARGE SCALE GENOMIC DNA]</scope>
    <source>
        <strain evidence="2 3">SM1973</strain>
    </source>
</reference>
<name>A0A853I5Z8_9GAMM</name>
<sequence>MIRNDDNKPKIIREGYIQGHLTGETEYEVIAQEVQVEFPDLVKQDNQGYLQIDYLGLIPVLLESIKGLKSRIEVLESNQ</sequence>
<gene>
    <name evidence="2" type="ORF">H0A36_13560</name>
</gene>
<dbReference type="AlphaFoldDB" id="A0A853I5Z8"/>
<dbReference type="InterPro" id="IPR030392">
    <property type="entry name" value="S74_ICA"/>
</dbReference>
<organism evidence="2 3">
    <name type="scientific">Spartinivicinus marinus</name>
    <dbReference type="NCBI Taxonomy" id="2994442"/>
    <lineage>
        <taxon>Bacteria</taxon>
        <taxon>Pseudomonadati</taxon>
        <taxon>Pseudomonadota</taxon>
        <taxon>Gammaproteobacteria</taxon>
        <taxon>Oceanospirillales</taxon>
        <taxon>Zooshikellaceae</taxon>
        <taxon>Spartinivicinus</taxon>
    </lineage>
</organism>
<evidence type="ECO:0000313" key="2">
    <source>
        <dbReference type="EMBL" id="NYZ67042.1"/>
    </source>
</evidence>
<evidence type="ECO:0000259" key="1">
    <source>
        <dbReference type="PROSITE" id="PS51688"/>
    </source>
</evidence>
<dbReference type="RefSeq" id="WP_180569064.1">
    <property type="nucleotide sequence ID" value="NZ_JACCKB010000020.1"/>
</dbReference>
<comment type="caution">
    <text evidence="2">The sequence shown here is derived from an EMBL/GenBank/DDBJ whole genome shotgun (WGS) entry which is preliminary data.</text>
</comment>
<dbReference type="Proteomes" id="UP000569732">
    <property type="component" value="Unassembled WGS sequence"/>
</dbReference>
<accession>A0A853I5Z8</accession>